<evidence type="ECO:0000256" key="3">
    <source>
        <dbReference type="ARBA" id="ARBA00023163"/>
    </source>
</evidence>
<dbReference type="Proteomes" id="UP000448199">
    <property type="component" value="Unassembled WGS sequence"/>
</dbReference>
<dbReference type="InterPro" id="IPR043425">
    <property type="entry name" value="NusG-like"/>
</dbReference>
<dbReference type="InterPro" id="IPR008991">
    <property type="entry name" value="Translation_prot_SH3-like_sf"/>
</dbReference>
<dbReference type="InterPro" id="IPR006645">
    <property type="entry name" value="NGN-like_dom"/>
</dbReference>
<proteinExistence type="predicted"/>
<dbReference type="RefSeq" id="WP_160727066.1">
    <property type="nucleotide sequence ID" value="NZ_WTYC01000002.1"/>
</dbReference>
<dbReference type="GO" id="GO:0031564">
    <property type="term" value="P:transcription antitermination"/>
    <property type="evidence" value="ECO:0007669"/>
    <property type="project" value="UniProtKB-KW"/>
</dbReference>
<dbReference type="EMBL" id="WTYC01000002">
    <property type="protein sequence ID" value="MXO47501.1"/>
    <property type="molecule type" value="Genomic_DNA"/>
</dbReference>
<keyword evidence="1" id="KW-0889">Transcription antitermination</keyword>
<gene>
    <name evidence="5" type="ORF">GRI69_04425</name>
</gene>
<accession>A0A844XNE1</accession>
<evidence type="ECO:0000256" key="1">
    <source>
        <dbReference type="ARBA" id="ARBA00022814"/>
    </source>
</evidence>
<keyword evidence="6" id="KW-1185">Reference proteome</keyword>
<keyword evidence="2" id="KW-0805">Transcription regulation</keyword>
<dbReference type="SMART" id="SM00738">
    <property type="entry name" value="NGN"/>
    <property type="match status" value="1"/>
</dbReference>
<dbReference type="GO" id="GO:0005829">
    <property type="term" value="C:cytosol"/>
    <property type="evidence" value="ECO:0007669"/>
    <property type="project" value="TreeGrafter"/>
</dbReference>
<evidence type="ECO:0000313" key="6">
    <source>
        <dbReference type="Proteomes" id="UP000448199"/>
    </source>
</evidence>
<dbReference type="InterPro" id="IPR036735">
    <property type="entry name" value="NGN_dom_sf"/>
</dbReference>
<dbReference type="PANTHER" id="PTHR30265">
    <property type="entry name" value="RHO-INTERACTING TRANSCRIPTION TERMINATION FACTOR NUSG"/>
    <property type="match status" value="1"/>
</dbReference>
<dbReference type="SUPFAM" id="SSF82679">
    <property type="entry name" value="N-utilization substance G protein NusG, N-terminal domain"/>
    <property type="match status" value="1"/>
</dbReference>
<dbReference type="Pfam" id="PF02357">
    <property type="entry name" value="NusG"/>
    <property type="match status" value="1"/>
</dbReference>
<dbReference type="PANTHER" id="PTHR30265:SF7">
    <property type="entry name" value="TRANSCRIPTION ANTITERMINATION PROTEIN RFAH"/>
    <property type="match status" value="1"/>
</dbReference>
<dbReference type="GO" id="GO:0006354">
    <property type="term" value="P:DNA-templated transcription elongation"/>
    <property type="evidence" value="ECO:0007669"/>
    <property type="project" value="InterPro"/>
</dbReference>
<dbReference type="CDD" id="cd06091">
    <property type="entry name" value="KOW_NusG"/>
    <property type="match status" value="1"/>
</dbReference>
<organism evidence="5 6">
    <name type="scientific">Qipengyuania vulgaris</name>
    <dbReference type="NCBI Taxonomy" id="291985"/>
    <lineage>
        <taxon>Bacteria</taxon>
        <taxon>Pseudomonadati</taxon>
        <taxon>Pseudomonadota</taxon>
        <taxon>Alphaproteobacteria</taxon>
        <taxon>Sphingomonadales</taxon>
        <taxon>Erythrobacteraceae</taxon>
        <taxon>Qipengyuania</taxon>
    </lineage>
</organism>
<protein>
    <submittedName>
        <fullName evidence="5">Transcriptional activator RfaH</fullName>
    </submittedName>
</protein>
<sequence>MSLSLASTAPLPRWYAAQVKPRQEKLAISHLGRQGFETHCPLVARSKLVAKKPAIVREPLFPGYVFVELGAEDRWRSINGTIGVLRLVTFGNDPAPVPSGFVERLQDMADEHGDVAFEEDLQPGDAVRVVGGPFDDLCGSLASVAGSERVVVLLRLLSGDTRVTLPRAQLVAA</sequence>
<comment type="caution">
    <text evidence="5">The sequence shown here is derived from an EMBL/GenBank/DDBJ whole genome shotgun (WGS) entry which is preliminary data.</text>
</comment>
<dbReference type="Gene3D" id="3.30.70.940">
    <property type="entry name" value="NusG, N-terminal domain"/>
    <property type="match status" value="1"/>
</dbReference>
<name>A0A844XNE1_9SPHN</name>
<dbReference type="AlphaFoldDB" id="A0A844XNE1"/>
<dbReference type="CDD" id="cd09892">
    <property type="entry name" value="NGN_SP_RfaH"/>
    <property type="match status" value="1"/>
</dbReference>
<evidence type="ECO:0000259" key="4">
    <source>
        <dbReference type="SMART" id="SM00738"/>
    </source>
</evidence>
<keyword evidence="3" id="KW-0804">Transcription</keyword>
<evidence type="ECO:0000256" key="2">
    <source>
        <dbReference type="ARBA" id="ARBA00023015"/>
    </source>
</evidence>
<evidence type="ECO:0000313" key="5">
    <source>
        <dbReference type="EMBL" id="MXO47501.1"/>
    </source>
</evidence>
<dbReference type="SUPFAM" id="SSF50104">
    <property type="entry name" value="Translation proteins SH3-like domain"/>
    <property type="match status" value="1"/>
</dbReference>
<reference evidence="5 6" key="1">
    <citation type="submission" date="2019-12" db="EMBL/GenBank/DDBJ databases">
        <title>Genomic-based taxomic classification of the family Erythrobacteraceae.</title>
        <authorList>
            <person name="Xu L."/>
        </authorList>
    </citation>
    <scope>NUCLEOTIDE SEQUENCE [LARGE SCALE GENOMIC DNA]</scope>
    <source>
        <strain evidence="5 6">DSM 17792</strain>
    </source>
</reference>
<feature type="domain" description="NusG-like N-terminal" evidence="4">
    <location>
        <begin position="11"/>
        <end position="109"/>
    </location>
</feature>
<dbReference type="OrthoDB" id="9787731at2"/>